<evidence type="ECO:0000259" key="9">
    <source>
        <dbReference type="Pfam" id="PF04389"/>
    </source>
</evidence>
<dbReference type="PANTHER" id="PTHR12147:SF26">
    <property type="entry name" value="PEPTIDASE M28 DOMAIN-CONTAINING PROTEIN"/>
    <property type="match status" value="1"/>
</dbReference>
<dbReference type="EnsemblFungi" id="EJT82375">
    <property type="protein sequence ID" value="EJT82375"/>
    <property type="gene ID" value="GGTG_02348"/>
</dbReference>
<dbReference type="FunCoup" id="J3NM44">
    <property type="interactions" value="36"/>
</dbReference>
<dbReference type="VEuPathDB" id="FungiDB:GGTG_02348"/>
<comment type="similarity">
    <text evidence="2">Belongs to the peptidase M28 family. M28B subfamily.</text>
</comment>
<dbReference type="SUPFAM" id="SSF52025">
    <property type="entry name" value="PA domain"/>
    <property type="match status" value="1"/>
</dbReference>
<proteinExistence type="inferred from homology"/>
<reference evidence="10" key="3">
    <citation type="submission" date="2010-09" db="EMBL/GenBank/DDBJ databases">
        <title>Annotation of Gaeumannomyces graminis var. tritici R3-111a-1.</title>
        <authorList>
            <consortium name="The Broad Institute Genome Sequencing Platform"/>
            <person name="Ma L.-J."/>
            <person name="Dead R."/>
            <person name="Young S.K."/>
            <person name="Zeng Q."/>
            <person name="Gargeya S."/>
            <person name="Fitzgerald M."/>
            <person name="Haas B."/>
            <person name="Abouelleil A."/>
            <person name="Alvarado L."/>
            <person name="Arachchi H.M."/>
            <person name="Berlin A."/>
            <person name="Brown A."/>
            <person name="Chapman S.B."/>
            <person name="Chen Z."/>
            <person name="Dunbar C."/>
            <person name="Freedman E."/>
            <person name="Gearin G."/>
            <person name="Gellesch M."/>
            <person name="Goldberg J."/>
            <person name="Griggs A."/>
            <person name="Gujja S."/>
            <person name="Heiman D."/>
            <person name="Howarth C."/>
            <person name="Larson L."/>
            <person name="Lui A."/>
            <person name="MacDonald P.J.P."/>
            <person name="Mehta T."/>
            <person name="Montmayeur A."/>
            <person name="Murphy C."/>
            <person name="Neiman D."/>
            <person name="Pearson M."/>
            <person name="Priest M."/>
            <person name="Roberts A."/>
            <person name="Saif S."/>
            <person name="Shea T."/>
            <person name="Shenoy N."/>
            <person name="Sisk P."/>
            <person name="Stolte C."/>
            <person name="Sykes S."/>
            <person name="Yandava C."/>
            <person name="Wortman J."/>
            <person name="Nusbaum C."/>
            <person name="Birren B."/>
        </authorList>
    </citation>
    <scope>NUCLEOTIDE SEQUENCE</scope>
    <source>
        <strain evidence="10">R3-111a-1</strain>
    </source>
</reference>
<protein>
    <recommendedName>
        <fullName evidence="7">Peptide hydrolase</fullName>
        <ecNumber evidence="7">3.4.-.-</ecNumber>
    </recommendedName>
</protein>
<name>J3NM44_GAET3</name>
<evidence type="ECO:0000259" key="8">
    <source>
        <dbReference type="Pfam" id="PF02225"/>
    </source>
</evidence>
<dbReference type="GO" id="GO:0004177">
    <property type="term" value="F:aminopeptidase activity"/>
    <property type="evidence" value="ECO:0007669"/>
    <property type="project" value="UniProtKB-KW"/>
</dbReference>
<keyword evidence="5 7" id="KW-0378">Hydrolase</keyword>
<reference evidence="11" key="4">
    <citation type="journal article" date="2015" name="G3 (Bethesda)">
        <title>Genome sequences of three phytopathogenic species of the Magnaporthaceae family of fungi.</title>
        <authorList>
            <person name="Okagaki L.H."/>
            <person name="Nunes C.C."/>
            <person name="Sailsbery J."/>
            <person name="Clay B."/>
            <person name="Brown D."/>
            <person name="John T."/>
            <person name="Oh Y."/>
            <person name="Young N."/>
            <person name="Fitzgerald M."/>
            <person name="Haas B.J."/>
            <person name="Zeng Q."/>
            <person name="Young S."/>
            <person name="Adiconis X."/>
            <person name="Fan L."/>
            <person name="Levin J.Z."/>
            <person name="Mitchell T.K."/>
            <person name="Okubara P.A."/>
            <person name="Farman M.L."/>
            <person name="Kohn L.M."/>
            <person name="Birren B."/>
            <person name="Ma L.-J."/>
            <person name="Dean R.A."/>
        </authorList>
    </citation>
    <scope>NUCLEOTIDE SEQUENCE</scope>
    <source>
        <strain evidence="11">R3-111a-1</strain>
    </source>
</reference>
<organism evidence="10">
    <name type="scientific">Gaeumannomyces tritici (strain R3-111a-1)</name>
    <name type="common">Wheat and barley take-all root rot fungus</name>
    <name type="synonym">Gaeumannomyces graminis var. tritici</name>
    <dbReference type="NCBI Taxonomy" id="644352"/>
    <lineage>
        <taxon>Eukaryota</taxon>
        <taxon>Fungi</taxon>
        <taxon>Dikarya</taxon>
        <taxon>Ascomycota</taxon>
        <taxon>Pezizomycotina</taxon>
        <taxon>Sordariomycetes</taxon>
        <taxon>Sordariomycetidae</taxon>
        <taxon>Magnaporthales</taxon>
        <taxon>Magnaporthaceae</taxon>
        <taxon>Gaeumannomyces</taxon>
    </lineage>
</organism>
<dbReference type="InterPro" id="IPR003137">
    <property type="entry name" value="PA_domain"/>
</dbReference>
<dbReference type="Gene3D" id="3.40.630.10">
    <property type="entry name" value="Zn peptidases"/>
    <property type="match status" value="1"/>
</dbReference>
<evidence type="ECO:0000256" key="5">
    <source>
        <dbReference type="ARBA" id="ARBA00022801"/>
    </source>
</evidence>
<dbReference type="eggNOG" id="KOG2195">
    <property type="taxonomic scope" value="Eukaryota"/>
</dbReference>
<dbReference type="HOGENOM" id="CLU_024336_0_0_1"/>
<dbReference type="PANTHER" id="PTHR12147">
    <property type="entry name" value="METALLOPEPTIDASE M28 FAMILY MEMBER"/>
    <property type="match status" value="1"/>
</dbReference>
<dbReference type="GeneID" id="20342806"/>
<dbReference type="Pfam" id="PF02225">
    <property type="entry name" value="PA"/>
    <property type="match status" value="1"/>
</dbReference>
<evidence type="ECO:0000256" key="1">
    <source>
        <dbReference type="ARBA" id="ARBA00001947"/>
    </source>
</evidence>
<evidence type="ECO:0000313" key="10">
    <source>
        <dbReference type="EMBL" id="EJT82375.1"/>
    </source>
</evidence>
<feature type="domain" description="PA" evidence="8">
    <location>
        <begin position="120"/>
        <end position="204"/>
    </location>
</feature>
<keyword evidence="10" id="KW-0031">Aminopeptidase</keyword>
<reference evidence="11" key="5">
    <citation type="submission" date="2018-04" db="UniProtKB">
        <authorList>
            <consortium name="EnsemblFungi"/>
        </authorList>
    </citation>
    <scope>IDENTIFICATION</scope>
    <source>
        <strain evidence="11">R3-111a-1</strain>
    </source>
</reference>
<dbReference type="Pfam" id="PF04389">
    <property type="entry name" value="Peptidase_M28"/>
    <property type="match status" value="1"/>
</dbReference>
<dbReference type="InterPro" id="IPR007484">
    <property type="entry name" value="Peptidase_M28"/>
</dbReference>
<keyword evidence="6 7" id="KW-0862">Zinc</keyword>
<keyword evidence="12" id="KW-1185">Reference proteome</keyword>
<gene>
    <name evidence="11" type="primary">20342806</name>
    <name evidence="10" type="ORF">GGTG_02348</name>
</gene>
<reference evidence="10" key="2">
    <citation type="submission" date="2010-07" db="EMBL/GenBank/DDBJ databases">
        <authorList>
            <consortium name="The Broad Institute Genome Sequencing Platform"/>
            <consortium name="Broad Institute Genome Sequencing Center for Infectious Disease"/>
            <person name="Ma L.-J."/>
            <person name="Dead R."/>
            <person name="Young S."/>
            <person name="Zeng Q."/>
            <person name="Koehrsen M."/>
            <person name="Alvarado L."/>
            <person name="Berlin A."/>
            <person name="Chapman S.B."/>
            <person name="Chen Z."/>
            <person name="Freedman E."/>
            <person name="Gellesch M."/>
            <person name="Goldberg J."/>
            <person name="Griggs A."/>
            <person name="Gujja S."/>
            <person name="Heilman E.R."/>
            <person name="Heiman D."/>
            <person name="Hepburn T."/>
            <person name="Howarth C."/>
            <person name="Jen D."/>
            <person name="Larson L."/>
            <person name="Mehta T."/>
            <person name="Neiman D."/>
            <person name="Pearson M."/>
            <person name="Roberts A."/>
            <person name="Saif S."/>
            <person name="Shea T."/>
            <person name="Shenoy N."/>
            <person name="Sisk P."/>
            <person name="Stolte C."/>
            <person name="Sykes S."/>
            <person name="Walk T."/>
            <person name="White J."/>
            <person name="Yandava C."/>
            <person name="Haas B."/>
            <person name="Nusbaum C."/>
            <person name="Birren B."/>
        </authorList>
    </citation>
    <scope>NUCLEOTIDE SEQUENCE</scope>
    <source>
        <strain evidence="10">R3-111a-1</strain>
    </source>
</reference>
<dbReference type="OrthoDB" id="10013407at2759"/>
<dbReference type="EMBL" id="GL385395">
    <property type="protein sequence ID" value="EJT82375.1"/>
    <property type="molecule type" value="Genomic_DNA"/>
</dbReference>
<keyword evidence="4 7" id="KW-0479">Metal-binding</keyword>
<evidence type="ECO:0000313" key="11">
    <source>
        <dbReference type="EnsemblFungi" id="EJT82375"/>
    </source>
</evidence>
<evidence type="ECO:0000313" key="12">
    <source>
        <dbReference type="Proteomes" id="UP000006039"/>
    </source>
</evidence>
<evidence type="ECO:0000256" key="2">
    <source>
        <dbReference type="ARBA" id="ARBA00005634"/>
    </source>
</evidence>
<dbReference type="RefSeq" id="XP_009218384.1">
    <property type="nucleotide sequence ID" value="XM_009220120.1"/>
</dbReference>
<dbReference type="InterPro" id="IPR046450">
    <property type="entry name" value="PA_dom_sf"/>
</dbReference>
<dbReference type="EC" id="3.4.-.-" evidence="7"/>
<sequence>MKPSLPLYPLAGLGGLVAGQMKPLVSSEALRNLLTADALMSKAQILEDHAYSTPQRNRVVGSPGLEASLKYIKDTVTALDYYDVTTQEFTVLGAGEASLSIAGTKYDSLVFGGSPKGAASAKLVAVADLGCNATDFPAAVKGAVALISRGTCAFAIKASNAAAAGAVAAIIYNNNPAEGPASGGMGTGSFVPTVGITQAAGQALVAELQKGTALTADVGVTITETKTYNVIAQTRGGDPENVLQLGAHVDSVEVNPGVNDDGSGTLSILEVAIQLAKFSVNNAVRFSWWSAEEAGLVGSTEYVKSLSQAERDKVRLYLNFDMVASVNWFYAIYASNGTGFEGRTPPPGVVEAEKMFQEYFVDVAGLNYTSFDLRKASDHGPFIDARIPTGGLFTGGSELKTPEQVAMFGGTVGAPSDPENHKAGDNVTNIHPEPFLQVTKAIAHAVSLYGQSFDSLPQRVSGHL</sequence>
<evidence type="ECO:0000256" key="4">
    <source>
        <dbReference type="ARBA" id="ARBA00022723"/>
    </source>
</evidence>
<dbReference type="GO" id="GO:0006508">
    <property type="term" value="P:proteolysis"/>
    <property type="evidence" value="ECO:0007669"/>
    <property type="project" value="UniProtKB-KW"/>
</dbReference>
<keyword evidence="3 7" id="KW-0645">Protease</keyword>
<reference evidence="12" key="1">
    <citation type="submission" date="2010-07" db="EMBL/GenBank/DDBJ databases">
        <title>The genome sequence of Gaeumannomyces graminis var. tritici strain R3-111a-1.</title>
        <authorList>
            <consortium name="The Broad Institute Genome Sequencing Platform"/>
            <person name="Ma L.-J."/>
            <person name="Dead R."/>
            <person name="Young S."/>
            <person name="Zeng Q."/>
            <person name="Koehrsen M."/>
            <person name="Alvarado L."/>
            <person name="Berlin A."/>
            <person name="Chapman S.B."/>
            <person name="Chen Z."/>
            <person name="Freedman E."/>
            <person name="Gellesch M."/>
            <person name="Goldberg J."/>
            <person name="Griggs A."/>
            <person name="Gujja S."/>
            <person name="Heilman E.R."/>
            <person name="Heiman D."/>
            <person name="Hepburn T."/>
            <person name="Howarth C."/>
            <person name="Jen D."/>
            <person name="Larson L."/>
            <person name="Mehta T."/>
            <person name="Neiman D."/>
            <person name="Pearson M."/>
            <person name="Roberts A."/>
            <person name="Saif S."/>
            <person name="Shea T."/>
            <person name="Shenoy N."/>
            <person name="Sisk P."/>
            <person name="Stolte C."/>
            <person name="Sykes S."/>
            <person name="Walk T."/>
            <person name="White J."/>
            <person name="Yandava C."/>
            <person name="Haas B."/>
            <person name="Nusbaum C."/>
            <person name="Birren B."/>
        </authorList>
    </citation>
    <scope>NUCLEOTIDE SEQUENCE [LARGE SCALE GENOMIC DNA]</scope>
    <source>
        <strain evidence="12">R3-111a-1</strain>
    </source>
</reference>
<comment type="cofactor">
    <cofactor evidence="1">
        <name>Zn(2+)</name>
        <dbReference type="ChEBI" id="CHEBI:29105"/>
    </cofactor>
</comment>
<dbReference type="Proteomes" id="UP000006039">
    <property type="component" value="Unassembled WGS sequence"/>
</dbReference>
<evidence type="ECO:0000256" key="7">
    <source>
        <dbReference type="RuleBase" id="RU361240"/>
    </source>
</evidence>
<dbReference type="AlphaFoldDB" id="J3NM44"/>
<dbReference type="SUPFAM" id="SSF53187">
    <property type="entry name" value="Zn-dependent exopeptidases"/>
    <property type="match status" value="1"/>
</dbReference>
<evidence type="ECO:0000256" key="6">
    <source>
        <dbReference type="ARBA" id="ARBA00022833"/>
    </source>
</evidence>
<dbReference type="Gene3D" id="3.50.30.30">
    <property type="match status" value="1"/>
</dbReference>
<feature type="domain" description="Peptidase M28" evidence="9">
    <location>
        <begin position="229"/>
        <end position="445"/>
    </location>
</feature>
<accession>J3NM44</accession>
<dbReference type="InterPro" id="IPR045175">
    <property type="entry name" value="M28_fam"/>
</dbReference>
<evidence type="ECO:0000256" key="3">
    <source>
        <dbReference type="ARBA" id="ARBA00022670"/>
    </source>
</evidence>
<dbReference type="GO" id="GO:0008235">
    <property type="term" value="F:metalloexopeptidase activity"/>
    <property type="evidence" value="ECO:0007669"/>
    <property type="project" value="InterPro"/>
</dbReference>
<dbReference type="GO" id="GO:0046872">
    <property type="term" value="F:metal ion binding"/>
    <property type="evidence" value="ECO:0007669"/>
    <property type="project" value="UniProtKB-KW"/>
</dbReference>
<dbReference type="STRING" id="644352.J3NM44"/>